<protein>
    <submittedName>
        <fullName evidence="4">S-layer homology domain-containing protein</fullName>
    </submittedName>
</protein>
<dbReference type="AlphaFoldDB" id="A0A927BVR5"/>
<evidence type="ECO:0000256" key="2">
    <source>
        <dbReference type="SAM" id="SignalP"/>
    </source>
</evidence>
<dbReference type="EMBL" id="JACXIZ010000021">
    <property type="protein sequence ID" value="MBD2846248.1"/>
    <property type="molecule type" value="Genomic_DNA"/>
</dbReference>
<evidence type="ECO:0000256" key="1">
    <source>
        <dbReference type="SAM" id="MobiDB-lite"/>
    </source>
</evidence>
<feature type="chain" id="PRO_5036950766" evidence="2">
    <location>
        <begin position="26"/>
        <end position="333"/>
    </location>
</feature>
<evidence type="ECO:0000313" key="5">
    <source>
        <dbReference type="Proteomes" id="UP000621560"/>
    </source>
</evidence>
<feature type="compositionally biased region" description="Low complexity" evidence="1">
    <location>
        <begin position="320"/>
        <end position="333"/>
    </location>
</feature>
<sequence length="333" mass="34572">MQKKRLAGVLVSALLLLALGQSAFAFPDTANDPNAEQIKKLEALGIVKGGNDGSFRPGAALSYAEGLTLIVRGLELTTGDGAAGQAPASNAMNGPASGAWYADALAAAQASGIDLPEEVGFGEAMTREAFAHALFQGIAAKGDYAFIEMWVMIEDEAQIDSAYMNSIQKLILAKIAALDENGAFHPTASITRSEAAGWLFGAVSFVEEVEPIPPLEPEPANSPLQDISFAISEAGAGVNQVVVSATAPHPGYGMRIAGIDFHDDTAVLRVEVTLPDPDRMYPQVITELETVTYVDSDYSIELEALAPAAQSQAGNPGPPDADAAIASSTAAVE</sequence>
<proteinExistence type="predicted"/>
<evidence type="ECO:0000313" key="4">
    <source>
        <dbReference type="EMBL" id="MBD2846248.1"/>
    </source>
</evidence>
<dbReference type="Proteomes" id="UP000621560">
    <property type="component" value="Unassembled WGS sequence"/>
</dbReference>
<dbReference type="RefSeq" id="WP_190918482.1">
    <property type="nucleotide sequence ID" value="NZ_JACXIZ010000021.1"/>
</dbReference>
<dbReference type="PROSITE" id="PS51272">
    <property type="entry name" value="SLH"/>
    <property type="match status" value="2"/>
</dbReference>
<evidence type="ECO:0000259" key="3">
    <source>
        <dbReference type="PROSITE" id="PS51272"/>
    </source>
</evidence>
<name>A0A927BVR5_9BACL</name>
<feature type="region of interest" description="Disordered" evidence="1">
    <location>
        <begin position="308"/>
        <end position="333"/>
    </location>
</feature>
<accession>A0A927BVR5</accession>
<dbReference type="InterPro" id="IPR001119">
    <property type="entry name" value="SLH_dom"/>
</dbReference>
<keyword evidence="2" id="KW-0732">Signal</keyword>
<feature type="domain" description="SLH" evidence="3">
    <location>
        <begin position="21"/>
        <end position="84"/>
    </location>
</feature>
<reference evidence="4" key="1">
    <citation type="submission" date="2020-09" db="EMBL/GenBank/DDBJ databases">
        <title>A novel bacterium of genus Paenibacillus, isolated from South China Sea.</title>
        <authorList>
            <person name="Huang H."/>
            <person name="Mo K."/>
            <person name="Hu Y."/>
        </authorList>
    </citation>
    <scope>NUCLEOTIDE SEQUENCE</scope>
    <source>
        <strain evidence="4">IB182496</strain>
    </source>
</reference>
<keyword evidence="5" id="KW-1185">Reference proteome</keyword>
<gene>
    <name evidence="4" type="ORF">IDH44_13665</name>
</gene>
<dbReference type="Pfam" id="PF00395">
    <property type="entry name" value="SLH"/>
    <property type="match status" value="2"/>
</dbReference>
<organism evidence="4 5">
    <name type="scientific">Paenibacillus sabuli</name>
    <dbReference type="NCBI Taxonomy" id="2772509"/>
    <lineage>
        <taxon>Bacteria</taxon>
        <taxon>Bacillati</taxon>
        <taxon>Bacillota</taxon>
        <taxon>Bacilli</taxon>
        <taxon>Bacillales</taxon>
        <taxon>Paenibacillaceae</taxon>
        <taxon>Paenibacillus</taxon>
    </lineage>
</organism>
<feature type="domain" description="SLH" evidence="3">
    <location>
        <begin position="150"/>
        <end position="213"/>
    </location>
</feature>
<comment type="caution">
    <text evidence="4">The sequence shown here is derived from an EMBL/GenBank/DDBJ whole genome shotgun (WGS) entry which is preliminary data.</text>
</comment>
<feature type="signal peptide" evidence="2">
    <location>
        <begin position="1"/>
        <end position="25"/>
    </location>
</feature>